<evidence type="ECO:0000256" key="3">
    <source>
        <dbReference type="ARBA" id="ARBA00022989"/>
    </source>
</evidence>
<dbReference type="InterPro" id="IPR017452">
    <property type="entry name" value="GPCR_Rhodpsn_7TM"/>
</dbReference>
<accession>A0A1I7XZ29</accession>
<feature type="transmembrane region" description="Helical" evidence="5">
    <location>
        <begin position="12"/>
        <end position="36"/>
    </location>
</feature>
<dbReference type="Gene3D" id="1.20.1070.10">
    <property type="entry name" value="Rhodopsin 7-helix transmembrane proteins"/>
    <property type="match status" value="1"/>
</dbReference>
<evidence type="ECO:0000256" key="1">
    <source>
        <dbReference type="ARBA" id="ARBA00004370"/>
    </source>
</evidence>
<evidence type="ECO:0000256" key="2">
    <source>
        <dbReference type="ARBA" id="ARBA00022692"/>
    </source>
</evidence>
<organism evidence="7 8">
    <name type="scientific">Steinernema glaseri</name>
    <dbReference type="NCBI Taxonomy" id="37863"/>
    <lineage>
        <taxon>Eukaryota</taxon>
        <taxon>Metazoa</taxon>
        <taxon>Ecdysozoa</taxon>
        <taxon>Nematoda</taxon>
        <taxon>Chromadorea</taxon>
        <taxon>Rhabditida</taxon>
        <taxon>Tylenchina</taxon>
        <taxon>Panagrolaimomorpha</taxon>
        <taxon>Strongyloidoidea</taxon>
        <taxon>Steinernematidae</taxon>
        <taxon>Steinernema</taxon>
    </lineage>
</organism>
<evidence type="ECO:0000259" key="6">
    <source>
        <dbReference type="PROSITE" id="PS50262"/>
    </source>
</evidence>
<feature type="domain" description="G-protein coupled receptors family 1 profile" evidence="6">
    <location>
        <begin position="30"/>
        <end position="287"/>
    </location>
</feature>
<dbReference type="AlphaFoldDB" id="A0A1I7XZ29"/>
<reference evidence="8" key="1">
    <citation type="submission" date="2016-11" db="UniProtKB">
        <authorList>
            <consortium name="WormBaseParasite"/>
        </authorList>
    </citation>
    <scope>IDENTIFICATION</scope>
</reference>
<dbReference type="PANTHER" id="PTHR31748:SF1">
    <property type="entry name" value="SERPENTINE RECEPTOR, CLASS V"/>
    <property type="match status" value="1"/>
</dbReference>
<feature type="transmembrane region" description="Helical" evidence="5">
    <location>
        <begin position="82"/>
        <end position="103"/>
    </location>
</feature>
<feature type="transmembrane region" description="Helical" evidence="5">
    <location>
        <begin position="192"/>
        <end position="214"/>
    </location>
</feature>
<evidence type="ECO:0000313" key="8">
    <source>
        <dbReference type="WBParaSite" id="L893_g1078.t1"/>
    </source>
</evidence>
<feature type="transmembrane region" description="Helical" evidence="5">
    <location>
        <begin position="265"/>
        <end position="288"/>
    </location>
</feature>
<feature type="transmembrane region" description="Helical" evidence="5">
    <location>
        <begin position="235"/>
        <end position="259"/>
    </location>
</feature>
<keyword evidence="4 5" id="KW-0472">Membrane</keyword>
<comment type="subcellular location">
    <subcellularLocation>
        <location evidence="1">Membrane</location>
    </subcellularLocation>
</comment>
<feature type="transmembrane region" description="Helical" evidence="5">
    <location>
        <begin position="48"/>
        <end position="70"/>
    </location>
</feature>
<name>A0A1I7XZ29_9BILA</name>
<evidence type="ECO:0000256" key="4">
    <source>
        <dbReference type="ARBA" id="ARBA00023136"/>
    </source>
</evidence>
<keyword evidence="7" id="KW-1185">Reference proteome</keyword>
<dbReference type="PROSITE" id="PS50262">
    <property type="entry name" value="G_PROTEIN_RECEP_F1_2"/>
    <property type="match status" value="1"/>
</dbReference>
<feature type="transmembrane region" description="Helical" evidence="5">
    <location>
        <begin position="136"/>
        <end position="158"/>
    </location>
</feature>
<sequence length="328" mass="36926">MFNCRNQLAMDPMTVLIIVLLPFTITSTFIYVYILSVILRNRDLRVKAFFMLNVAMGAADIGTIWSMYIFHRLRSFAHFTPFFLIFGNYGVLAFMCTNGFGFFHNTQKYLLLAIGVNRFMAVVMPSTHKKIWTKNYCALVIFLILGFNAVHSAVTQIVSPSSFQYKPNQTNLLTCRTEDKTLYSIGLQYNSYLPVLLAVLLCLIYGIIVIYLCTNRKKVESTSNASKLHAYKVELRLTICVLLHSLVLVIDGVSTAFSLVFEMDALVITLINNMVQDILCGCNPYLLLLFSSELRKLVFCSRSYVSAYSGSGSSPVFTAVGRVPARSN</sequence>
<dbReference type="SUPFAM" id="SSF81321">
    <property type="entry name" value="Family A G protein-coupled receptor-like"/>
    <property type="match status" value="1"/>
</dbReference>
<evidence type="ECO:0000256" key="5">
    <source>
        <dbReference type="SAM" id="Phobius"/>
    </source>
</evidence>
<dbReference type="Proteomes" id="UP000095287">
    <property type="component" value="Unplaced"/>
</dbReference>
<dbReference type="GO" id="GO:0016020">
    <property type="term" value="C:membrane"/>
    <property type="evidence" value="ECO:0007669"/>
    <property type="project" value="UniProtKB-SubCell"/>
</dbReference>
<proteinExistence type="predicted"/>
<dbReference type="InterPro" id="IPR019426">
    <property type="entry name" value="7TM_GPCR_serpentine_rcpt_Srv"/>
</dbReference>
<evidence type="ECO:0000313" key="7">
    <source>
        <dbReference type="Proteomes" id="UP000095287"/>
    </source>
</evidence>
<dbReference type="WBParaSite" id="L893_g1078.t1">
    <property type="protein sequence ID" value="L893_g1078.t1"/>
    <property type="gene ID" value="L893_g1078"/>
</dbReference>
<keyword evidence="2 5" id="KW-0812">Transmembrane</keyword>
<keyword evidence="3 5" id="KW-1133">Transmembrane helix</keyword>
<dbReference type="PANTHER" id="PTHR31748">
    <property type="entry name" value="SERPENTINE RECEPTOR, CLASS V"/>
    <property type="match status" value="1"/>
</dbReference>
<dbReference type="CDD" id="cd00637">
    <property type="entry name" value="7tm_classA_rhodopsin-like"/>
    <property type="match status" value="1"/>
</dbReference>
<protein>
    <submittedName>
        <fullName evidence="8">G_PROTEIN_RECEP_F1_2 domain-containing protein</fullName>
    </submittedName>
</protein>
<dbReference type="Pfam" id="PF10323">
    <property type="entry name" value="7TM_GPCR_Srv"/>
    <property type="match status" value="1"/>
</dbReference>